<dbReference type="Pfam" id="PF04820">
    <property type="entry name" value="Trp_halogenase"/>
    <property type="match status" value="1"/>
</dbReference>
<reference evidence="1 2" key="1">
    <citation type="submission" date="2024-05" db="EMBL/GenBank/DDBJ databases">
        <authorList>
            <person name="Liu Q."/>
            <person name="Xin Y.-H."/>
        </authorList>
    </citation>
    <scope>NUCLEOTIDE SEQUENCE [LARGE SCALE GENOMIC DNA]</scope>
    <source>
        <strain evidence="1 2">CGMCC 1.10181</strain>
    </source>
</reference>
<dbReference type="SUPFAM" id="SSF51905">
    <property type="entry name" value="FAD/NAD(P)-binding domain"/>
    <property type="match status" value="1"/>
</dbReference>
<evidence type="ECO:0000313" key="2">
    <source>
        <dbReference type="Proteomes" id="UP001419910"/>
    </source>
</evidence>
<comment type="caution">
    <text evidence="1">The sequence shown here is derived from an EMBL/GenBank/DDBJ whole genome shotgun (WGS) entry which is preliminary data.</text>
</comment>
<dbReference type="PANTHER" id="PTHR43747:SF4">
    <property type="entry name" value="FLAVIN-DEPENDENT TRYPTOPHAN HALOGENASE"/>
    <property type="match status" value="1"/>
</dbReference>
<dbReference type="PANTHER" id="PTHR43747">
    <property type="entry name" value="FAD-BINDING PROTEIN"/>
    <property type="match status" value="1"/>
</dbReference>
<dbReference type="Gene3D" id="3.50.50.60">
    <property type="entry name" value="FAD/NAD(P)-binding domain"/>
    <property type="match status" value="1"/>
</dbReference>
<accession>A0ABU9Y4F8</accession>
<dbReference type="Proteomes" id="UP001419910">
    <property type="component" value="Unassembled WGS sequence"/>
</dbReference>
<dbReference type="PIRSF" id="PIRSF011396">
    <property type="entry name" value="Trp_halogenase"/>
    <property type="match status" value="1"/>
</dbReference>
<proteinExistence type="predicted"/>
<dbReference type="RefSeq" id="WP_343889997.1">
    <property type="nucleotide sequence ID" value="NZ_BAAAEH010000028.1"/>
</dbReference>
<dbReference type="InterPro" id="IPR006905">
    <property type="entry name" value="Flavin_halogenase"/>
</dbReference>
<dbReference type="InterPro" id="IPR033856">
    <property type="entry name" value="Trp_halogen"/>
</dbReference>
<keyword evidence="2" id="KW-1185">Reference proteome</keyword>
<dbReference type="InterPro" id="IPR036188">
    <property type="entry name" value="FAD/NAD-bd_sf"/>
</dbReference>
<dbReference type="EMBL" id="JBDIME010000011">
    <property type="protein sequence ID" value="MEN2790674.1"/>
    <property type="molecule type" value="Genomic_DNA"/>
</dbReference>
<name>A0ABU9Y4F8_9SPHN</name>
<organism evidence="1 2">
    <name type="scientific">Sphingomonas oligophenolica</name>
    <dbReference type="NCBI Taxonomy" id="301154"/>
    <lineage>
        <taxon>Bacteria</taxon>
        <taxon>Pseudomonadati</taxon>
        <taxon>Pseudomonadota</taxon>
        <taxon>Alphaproteobacteria</taxon>
        <taxon>Sphingomonadales</taxon>
        <taxon>Sphingomonadaceae</taxon>
        <taxon>Sphingomonas</taxon>
    </lineage>
</organism>
<evidence type="ECO:0000313" key="1">
    <source>
        <dbReference type="EMBL" id="MEN2790674.1"/>
    </source>
</evidence>
<sequence>MSAPEPISSVIIVGGGTAGWMAAAALARLVRTGVKVTLVESDAIATIGVGEATIPPIRNFNGLLGLDENDFLSKTQGSIKLGIDFIGWTREGHRYTHPFGEFGLDIEGVKFHQFWRKLYAAGQASWIEDYNLCATAQKLGRFTPPVPDPNSVLSRLNYAYHFDASLYAAYLRAYAEAGGVVRIEGKVDAVNLRGEDGHVEAITLEGDRRIEGELFVDCTGFRALLIEGALGTGFESWRHWLQCDRAVAVPTASTSRAITPFTQATAHRAGWQWRIPLQHRVGNGHVYCSDDISDDEATATLIANVDGVPLRDPLLLHFEAGRRKLAWNRNVVALGLASGFVEPLESTSIHMIQTGVSKLLALFPDRGFSPVERDEYNRQSQLQMEQVRDFVILHYHANERREGELWRRVREMPVPEALARKIALFRNRGRFFRHDDELFAESSWVAVLLGQNIMPSGWDPLADAVDPALVRQRLDRIREVYRRAAEAMPRLEDWIARNCPAQTPDMPMRKTA</sequence>
<protein>
    <submittedName>
        <fullName evidence="1">Tryptophan halogenase family protein</fullName>
    </submittedName>
</protein>
<gene>
    <name evidence="1" type="ORF">ABC974_13625</name>
</gene>
<dbReference type="InterPro" id="IPR050816">
    <property type="entry name" value="Flavin-dep_Halogenase_NPB"/>
</dbReference>